<reference evidence="2 3" key="1">
    <citation type="submission" date="2020-08" db="EMBL/GenBank/DDBJ databases">
        <title>Oceanospirillum sp. nov. isolated from marine sediment.</title>
        <authorList>
            <person name="Ji X."/>
        </authorList>
    </citation>
    <scope>NUCLEOTIDE SEQUENCE [LARGE SCALE GENOMIC DNA]</scope>
    <source>
        <strain evidence="2 3">D5</strain>
    </source>
</reference>
<organism evidence="2 3">
    <name type="scientific">Oceanospirillum sediminis</name>
    <dbReference type="NCBI Taxonomy" id="2760088"/>
    <lineage>
        <taxon>Bacteria</taxon>
        <taxon>Pseudomonadati</taxon>
        <taxon>Pseudomonadota</taxon>
        <taxon>Gammaproteobacteria</taxon>
        <taxon>Oceanospirillales</taxon>
        <taxon>Oceanospirillaceae</taxon>
        <taxon>Oceanospirillum</taxon>
    </lineage>
</organism>
<proteinExistence type="predicted"/>
<gene>
    <name evidence="2" type="ORF">H4O21_09230</name>
</gene>
<feature type="domain" description="DUF6602" evidence="1">
    <location>
        <begin position="24"/>
        <end position="123"/>
    </location>
</feature>
<evidence type="ECO:0000313" key="3">
    <source>
        <dbReference type="Proteomes" id="UP000565262"/>
    </source>
</evidence>
<keyword evidence="3" id="KW-1185">Reference proteome</keyword>
<dbReference type="Pfam" id="PF20247">
    <property type="entry name" value="DUF6602"/>
    <property type="match status" value="1"/>
</dbReference>
<dbReference type="EMBL" id="JACJFM010000009">
    <property type="protein sequence ID" value="MBB1486790.1"/>
    <property type="molecule type" value="Genomic_DNA"/>
</dbReference>
<sequence>MNPVKHTIQSRINSLKEISKGFDAINHSATKGTLRENGLIEFFKEVIPSKLSISSGIICDASGGVSNQTDFIVYDRGVLPPLFLSSEISLIPVDSVYLTAEIKSNLRKKDLDQISDARKNFTKLKLSSFSDESENKSDVKIPTVVLAYATDIAENTLVKWMEKEEGVVSICVIDRFTLSKERDSIKKHEYSSENKLNNETLIFISQLFNHLNIEITKTRPKSNWEAYILGAKEFAKKHGITMK</sequence>
<protein>
    <recommendedName>
        <fullName evidence="1">DUF6602 domain-containing protein</fullName>
    </recommendedName>
</protein>
<name>A0A839IQ12_9GAMM</name>
<dbReference type="CDD" id="cd21173">
    <property type="entry name" value="NucC-like"/>
    <property type="match status" value="1"/>
</dbReference>
<evidence type="ECO:0000313" key="2">
    <source>
        <dbReference type="EMBL" id="MBB1486790.1"/>
    </source>
</evidence>
<dbReference type="InterPro" id="IPR046537">
    <property type="entry name" value="DUF6602"/>
</dbReference>
<dbReference type="Proteomes" id="UP000565262">
    <property type="component" value="Unassembled WGS sequence"/>
</dbReference>
<accession>A0A839IQ12</accession>
<dbReference type="RefSeq" id="WP_182808570.1">
    <property type="nucleotide sequence ID" value="NZ_JACJFM010000009.1"/>
</dbReference>
<evidence type="ECO:0000259" key="1">
    <source>
        <dbReference type="Pfam" id="PF20247"/>
    </source>
</evidence>
<comment type="caution">
    <text evidence="2">The sequence shown here is derived from an EMBL/GenBank/DDBJ whole genome shotgun (WGS) entry which is preliminary data.</text>
</comment>
<dbReference type="AlphaFoldDB" id="A0A839IQ12"/>